<reference evidence="1 2" key="1">
    <citation type="submission" date="2019-03" db="EMBL/GenBank/DDBJ databases">
        <title>Dyadobacter AR-3-6 sp. nov., isolated from arctic soil.</title>
        <authorList>
            <person name="Chaudhary D.K."/>
        </authorList>
    </citation>
    <scope>NUCLEOTIDE SEQUENCE [LARGE SCALE GENOMIC DNA]</scope>
    <source>
        <strain evidence="1 2">AR-3-6</strain>
    </source>
</reference>
<dbReference type="EMBL" id="SMFL01000005">
    <property type="protein sequence ID" value="TDE14571.1"/>
    <property type="molecule type" value="Genomic_DNA"/>
</dbReference>
<keyword evidence="2" id="KW-1185">Reference proteome</keyword>
<evidence type="ECO:0000313" key="1">
    <source>
        <dbReference type="EMBL" id="TDE14571.1"/>
    </source>
</evidence>
<dbReference type="Gene3D" id="2.60.120.200">
    <property type="match status" value="1"/>
</dbReference>
<dbReference type="Proteomes" id="UP000294850">
    <property type="component" value="Unassembled WGS sequence"/>
</dbReference>
<sequence length="662" mass="72122">MKPGILQFLLASWLSVCFANGQPEKNSYRLHEDFKISAPECGPNLSAAKALGTCSASTNAGDFVEDVLPCGAQRKVYHTNRNWGLSYPNITGTISENYTIQLYLKVTDWGTTWARIIDFSNGQSDDGIYFKNRNASADRCIDFYPQGIAGPCPFFNNSTYYLLTFTRNGRTGIMDVYVNNSLFVSYNDSGKRYTGKAGTPIYIFRDDAAVSCESGEANFAYLSFSNAFTSPKDVENDFNNICYNANINSSAEFLIDPNPSCGYPKNITIDYTGSLPASSTGYSFEWDWNGGTVVSGTGRGPYVVNWNTPGEKNVTLTITNTVCGNKINNTKKAVISSLDLTASVKDATCTDSLATITLTAVEGAAPFQYSIDSVNYQSNAQFRVKPASYRIYIKDANNCSSVKEVKIAPVESIFVQTIGDTTICKGQQIPLPTKSNAVSFSWLPVNGLDNAALQNPTASPESTAQFIVEAKKDDCVTTDTVTIFVVPDIEVNVTPDTDIEPEIPFQLSASSPTLAGQPGVSYSWLPPSGLNNPKISNPLATLLSSQTYNVTVTSAEGCVGSAQVTLNVVPPAWIYVPTAFTPDGDGKNEVLYLNTKAITNLSYFKIYNRWGQVVFFTNQPDIGWDGRYKGAEPVSGTYTYQLEGITDRGVKIKKEGNIMLIR</sequence>
<dbReference type="InterPro" id="IPR035986">
    <property type="entry name" value="PKD_dom_sf"/>
</dbReference>
<dbReference type="NCBIfam" id="TIGR04131">
    <property type="entry name" value="Bac_Flav_CTERM"/>
    <property type="match status" value="1"/>
</dbReference>
<dbReference type="InterPro" id="IPR026341">
    <property type="entry name" value="T9SS_type_B"/>
</dbReference>
<dbReference type="SUPFAM" id="SSF49299">
    <property type="entry name" value="PKD domain"/>
    <property type="match status" value="1"/>
</dbReference>
<dbReference type="Pfam" id="PF13585">
    <property type="entry name" value="CHU_C"/>
    <property type="match status" value="1"/>
</dbReference>
<comment type="caution">
    <text evidence="1">The sequence shown here is derived from an EMBL/GenBank/DDBJ whole genome shotgun (WGS) entry which is preliminary data.</text>
</comment>
<dbReference type="OrthoDB" id="7794186at2"/>
<dbReference type="InterPro" id="IPR013783">
    <property type="entry name" value="Ig-like_fold"/>
</dbReference>
<name>A0A4R5DR89_9BACT</name>
<dbReference type="RefSeq" id="WP_131959155.1">
    <property type="nucleotide sequence ID" value="NZ_SMFL01000005.1"/>
</dbReference>
<dbReference type="CDD" id="cd00146">
    <property type="entry name" value="PKD"/>
    <property type="match status" value="1"/>
</dbReference>
<gene>
    <name evidence="1" type="ORF">E0F88_15365</name>
</gene>
<dbReference type="Gene3D" id="2.60.40.10">
    <property type="entry name" value="Immunoglobulins"/>
    <property type="match status" value="1"/>
</dbReference>
<accession>A0A4R5DR89</accession>
<dbReference type="AlphaFoldDB" id="A0A4R5DR89"/>
<organism evidence="1 2">
    <name type="scientific">Dyadobacter psychrotolerans</name>
    <dbReference type="NCBI Taxonomy" id="2541721"/>
    <lineage>
        <taxon>Bacteria</taxon>
        <taxon>Pseudomonadati</taxon>
        <taxon>Bacteroidota</taxon>
        <taxon>Cytophagia</taxon>
        <taxon>Cytophagales</taxon>
        <taxon>Spirosomataceae</taxon>
        <taxon>Dyadobacter</taxon>
    </lineage>
</organism>
<protein>
    <submittedName>
        <fullName evidence="1">T9SS type B sorting domain-containing protein</fullName>
    </submittedName>
</protein>
<evidence type="ECO:0000313" key="2">
    <source>
        <dbReference type="Proteomes" id="UP000294850"/>
    </source>
</evidence>
<proteinExistence type="predicted"/>